<dbReference type="EMBL" id="KB908988">
    <property type="protein sequence ID" value="EOB13368.1"/>
    <property type="molecule type" value="Genomic_DNA"/>
</dbReference>
<protein>
    <submittedName>
        <fullName evidence="1">Uncharacterized protein</fullName>
    </submittedName>
</protein>
<dbReference type="OrthoDB" id="2193425at2759"/>
<accession>R0MKS0</accession>
<sequence length="503" mass="60529">MLLFETVSQYLIKKKQEDLPNSPMIMFYSITLKSINTFLKVITNKNGNSLCLIREYLDIIENVNMSSLKEKELNNYRLNLIEDLRLVIITMLKTNDKKEKSLLKQYHSILHLINLTMRRKTSLYSIINEWLNTNHFLEDDEIELHAMRGNFGKVLMKYPNLRECIEDLCVFENRFREGKIFRSEYETHKFKWKKKYFNSIPNELKYILSGEYTPNNVHWTDRLCYYLAYNNNKLTFEEALSKIPGIDENDILMNILKKNIKKLSEVSKDWLNLVIQFLYSPVSRKDLFDIFNSVGEKLISQDWQLSLDYFAFTAFAFYHFDNLCNSIDMNPIVFDSLHRYALKNNLDKKNLFKTYSNYLFKNKNYLLLLEFMSSCDFYDVKFDFEFVEYLIKNYEIVKSHFNEKFCELKEVKYILCFIKMFKHQEEPTSEELYFVFDSPFTSYLLGLMYEFTRNSKKHCGRTISKCLDFLYEKEKDLNIKKDVLNLYKSEFLKFLCMLNKEMI</sequence>
<gene>
    <name evidence="1" type="ORF">NBO_80g0031</name>
</gene>
<organism evidence="1 2">
    <name type="scientific">Nosema bombycis (strain CQ1 / CVCC 102059)</name>
    <name type="common">Microsporidian parasite</name>
    <name type="synonym">Pebrine of silkworm</name>
    <dbReference type="NCBI Taxonomy" id="578461"/>
    <lineage>
        <taxon>Eukaryota</taxon>
        <taxon>Fungi</taxon>
        <taxon>Fungi incertae sedis</taxon>
        <taxon>Microsporidia</taxon>
        <taxon>Nosematidae</taxon>
        <taxon>Nosema</taxon>
    </lineage>
</organism>
<name>R0MKS0_NOSB1</name>
<reference evidence="1 2" key="1">
    <citation type="journal article" date="2013" name="BMC Genomics">
        <title>Comparative genomics of parasitic silkworm microsporidia reveal an association between genome expansion and host adaptation.</title>
        <authorList>
            <person name="Pan G."/>
            <person name="Xu J."/>
            <person name="Li T."/>
            <person name="Xia Q."/>
            <person name="Liu S.L."/>
            <person name="Zhang G."/>
            <person name="Li S."/>
            <person name="Li C."/>
            <person name="Liu H."/>
            <person name="Yang L."/>
            <person name="Liu T."/>
            <person name="Zhang X."/>
            <person name="Wu Z."/>
            <person name="Fan W."/>
            <person name="Dang X."/>
            <person name="Xiang H."/>
            <person name="Tao M."/>
            <person name="Li Y."/>
            <person name="Hu J."/>
            <person name="Li Z."/>
            <person name="Lin L."/>
            <person name="Luo J."/>
            <person name="Geng L."/>
            <person name="Wang L."/>
            <person name="Long M."/>
            <person name="Wan Y."/>
            <person name="He N."/>
            <person name="Zhang Z."/>
            <person name="Lu C."/>
            <person name="Keeling P.J."/>
            <person name="Wang J."/>
            <person name="Xiang Z."/>
            <person name="Zhou Z."/>
        </authorList>
    </citation>
    <scope>NUCLEOTIDE SEQUENCE [LARGE SCALE GENOMIC DNA]</scope>
    <source>
        <strain evidence="2">CQ1 / CVCC 102059</strain>
    </source>
</reference>
<dbReference type="OMA" id="SMHRERA"/>
<dbReference type="HOGENOM" id="CLU_541944_0_0_1"/>
<evidence type="ECO:0000313" key="1">
    <source>
        <dbReference type="EMBL" id="EOB13368.1"/>
    </source>
</evidence>
<dbReference type="Proteomes" id="UP000016927">
    <property type="component" value="Unassembled WGS sequence"/>
</dbReference>
<proteinExistence type="predicted"/>
<dbReference type="VEuPathDB" id="MicrosporidiaDB:NBO_80g0031"/>
<keyword evidence="2" id="KW-1185">Reference proteome</keyword>
<dbReference type="AlphaFoldDB" id="R0MKS0"/>
<evidence type="ECO:0000313" key="2">
    <source>
        <dbReference type="Proteomes" id="UP000016927"/>
    </source>
</evidence>